<dbReference type="eggNOG" id="KOG0542">
    <property type="taxonomic scope" value="Eukaryota"/>
</dbReference>
<dbReference type="InParanoid" id="W4KI38"/>
<dbReference type="InterPro" id="IPR036397">
    <property type="entry name" value="RNaseH_sf"/>
</dbReference>
<protein>
    <recommendedName>
        <fullName evidence="4">Exonuclease domain-containing protein</fullName>
    </recommendedName>
</protein>
<dbReference type="InterPro" id="IPR047201">
    <property type="entry name" value="ERI-1_3'hExo-like"/>
</dbReference>
<accession>W4KI38</accession>
<evidence type="ECO:0000256" key="1">
    <source>
        <dbReference type="ARBA" id="ARBA00022722"/>
    </source>
</evidence>
<keyword evidence="3" id="KW-0269">Exonuclease</keyword>
<name>W4KI38_HETIT</name>
<organism evidence="5 6">
    <name type="scientific">Heterobasidion irregulare (strain TC 32-1)</name>
    <dbReference type="NCBI Taxonomy" id="747525"/>
    <lineage>
        <taxon>Eukaryota</taxon>
        <taxon>Fungi</taxon>
        <taxon>Dikarya</taxon>
        <taxon>Basidiomycota</taxon>
        <taxon>Agaricomycotina</taxon>
        <taxon>Agaricomycetes</taxon>
        <taxon>Russulales</taxon>
        <taxon>Bondarzewiaceae</taxon>
        <taxon>Heterobasidion</taxon>
        <taxon>Heterobasidion annosum species complex</taxon>
    </lineage>
</organism>
<keyword evidence="2" id="KW-0378">Hydrolase</keyword>
<dbReference type="HOGENOM" id="CLU_037266_1_0_1"/>
<dbReference type="EMBL" id="KI925455">
    <property type="protein sequence ID" value="ETW85507.1"/>
    <property type="molecule type" value="Genomic_DNA"/>
</dbReference>
<dbReference type="InterPro" id="IPR013520">
    <property type="entry name" value="Ribonucl_H"/>
</dbReference>
<proteinExistence type="predicted"/>
<evidence type="ECO:0000313" key="6">
    <source>
        <dbReference type="Proteomes" id="UP000030671"/>
    </source>
</evidence>
<feature type="domain" description="Exonuclease" evidence="4">
    <location>
        <begin position="53"/>
        <end position="266"/>
    </location>
</feature>
<dbReference type="SUPFAM" id="SSF53098">
    <property type="entry name" value="Ribonuclease H-like"/>
    <property type="match status" value="1"/>
</dbReference>
<dbReference type="AlphaFoldDB" id="W4KI38"/>
<dbReference type="CDD" id="cd06133">
    <property type="entry name" value="ERI-1_3'hExo_like"/>
    <property type="match status" value="1"/>
</dbReference>
<evidence type="ECO:0000313" key="5">
    <source>
        <dbReference type="EMBL" id="ETW85507.1"/>
    </source>
</evidence>
<dbReference type="Pfam" id="PF00929">
    <property type="entry name" value="RNase_T"/>
    <property type="match status" value="1"/>
</dbReference>
<dbReference type="SMART" id="SM00479">
    <property type="entry name" value="EXOIII"/>
    <property type="match status" value="1"/>
</dbReference>
<gene>
    <name evidence="5" type="ORF">HETIRDRAFT_60879</name>
</gene>
<dbReference type="RefSeq" id="XP_009541857.1">
    <property type="nucleotide sequence ID" value="XM_009543562.1"/>
</dbReference>
<keyword evidence="6" id="KW-1185">Reference proteome</keyword>
<evidence type="ECO:0000256" key="2">
    <source>
        <dbReference type="ARBA" id="ARBA00022801"/>
    </source>
</evidence>
<keyword evidence="1" id="KW-0540">Nuclease</keyword>
<reference evidence="5 6" key="1">
    <citation type="journal article" date="2012" name="New Phytol.">
        <title>Insight into trade-off between wood decay and parasitism from the genome of a fungal forest pathogen.</title>
        <authorList>
            <person name="Olson A."/>
            <person name="Aerts A."/>
            <person name="Asiegbu F."/>
            <person name="Belbahri L."/>
            <person name="Bouzid O."/>
            <person name="Broberg A."/>
            <person name="Canback B."/>
            <person name="Coutinho P.M."/>
            <person name="Cullen D."/>
            <person name="Dalman K."/>
            <person name="Deflorio G."/>
            <person name="van Diepen L.T."/>
            <person name="Dunand C."/>
            <person name="Duplessis S."/>
            <person name="Durling M."/>
            <person name="Gonthier P."/>
            <person name="Grimwood J."/>
            <person name="Fossdal C.G."/>
            <person name="Hansson D."/>
            <person name="Henrissat B."/>
            <person name="Hietala A."/>
            <person name="Himmelstrand K."/>
            <person name="Hoffmeister D."/>
            <person name="Hogberg N."/>
            <person name="James T.Y."/>
            <person name="Karlsson M."/>
            <person name="Kohler A."/>
            <person name="Kues U."/>
            <person name="Lee Y.H."/>
            <person name="Lin Y.C."/>
            <person name="Lind M."/>
            <person name="Lindquist E."/>
            <person name="Lombard V."/>
            <person name="Lucas S."/>
            <person name="Lunden K."/>
            <person name="Morin E."/>
            <person name="Murat C."/>
            <person name="Park J."/>
            <person name="Raffaello T."/>
            <person name="Rouze P."/>
            <person name="Salamov A."/>
            <person name="Schmutz J."/>
            <person name="Solheim H."/>
            <person name="Stahlberg J."/>
            <person name="Velez H."/>
            <person name="de Vries R.P."/>
            <person name="Wiebenga A."/>
            <person name="Woodward S."/>
            <person name="Yakovlev I."/>
            <person name="Garbelotto M."/>
            <person name="Martin F."/>
            <person name="Grigoriev I.V."/>
            <person name="Stenlid J."/>
        </authorList>
    </citation>
    <scope>NUCLEOTIDE SEQUENCE [LARGE SCALE GENOMIC DNA]</scope>
    <source>
        <strain evidence="5 6">TC 32-1</strain>
    </source>
</reference>
<dbReference type="GO" id="GO:0003676">
    <property type="term" value="F:nucleic acid binding"/>
    <property type="evidence" value="ECO:0007669"/>
    <property type="project" value="InterPro"/>
</dbReference>
<dbReference type="GO" id="GO:0000175">
    <property type="term" value="F:3'-5'-RNA exonuclease activity"/>
    <property type="evidence" value="ECO:0007669"/>
    <property type="project" value="InterPro"/>
</dbReference>
<dbReference type="OrthoDB" id="448399at2759"/>
<dbReference type="InterPro" id="IPR012337">
    <property type="entry name" value="RNaseH-like_sf"/>
</dbReference>
<dbReference type="PANTHER" id="PTHR23044">
    <property type="entry name" value="3'-5' EXONUCLEASE ERI1-RELATED"/>
    <property type="match status" value="1"/>
</dbReference>
<dbReference type="FunCoup" id="W4KI38">
    <property type="interactions" value="267"/>
</dbReference>
<dbReference type="STRING" id="747525.W4KI38"/>
<dbReference type="PANTHER" id="PTHR23044:SF61">
    <property type="entry name" value="3'-5' EXORIBONUCLEASE 1-RELATED"/>
    <property type="match status" value="1"/>
</dbReference>
<dbReference type="GeneID" id="20678526"/>
<dbReference type="KEGG" id="hir:HETIRDRAFT_60879"/>
<dbReference type="Gene3D" id="3.30.420.10">
    <property type="entry name" value="Ribonuclease H-like superfamily/Ribonuclease H"/>
    <property type="match status" value="1"/>
</dbReference>
<evidence type="ECO:0000259" key="4">
    <source>
        <dbReference type="SMART" id="SM00479"/>
    </source>
</evidence>
<dbReference type="InterPro" id="IPR051274">
    <property type="entry name" value="3-5_Exoribonuclease"/>
</dbReference>
<evidence type="ECO:0000256" key="3">
    <source>
        <dbReference type="ARBA" id="ARBA00022839"/>
    </source>
</evidence>
<dbReference type="Proteomes" id="UP000030671">
    <property type="component" value="Unassembled WGS sequence"/>
</dbReference>
<sequence>MFSIIKARPAPLPASFIRSATTNDAPVFVSDSADIPVAAPEPLPPFVHQPFDAFLVLDVEATCLQGTDFQWPNEIIEWPVCLLRWTDKQKNGHASTLETVDEFRSFVRPTWRPKLSEFCTALTGITQEQVDNAPQFPQVAENFSHFLAKNGLIHPDTGERLVRFCWCTDGPFDVRDFVVKQCFISKMQMPHWIRGDVMDVRRVVSHWQFGMAQTKKPLLPRRLSLNIAGQLRALGLAPFQGREHSGIDDARNISRIVTELARRGFRLEPNTHIQPGRRWAWMGRSGQVIEAYCLT</sequence>